<sequence>MARNLNDVQDLLDLANEDPALYNSACHNARIKPVYHPFWEAFPYGNIFIAITPDILHQGYQGIVKHLVIWLNDAFGPLEIDARCRMMPPNHNARIFSKGITTLSRVSGKEHRDMCRILLGLVLDLPLPNGRSPVRLVRAVRTLLDFMYLAQYPVHTTHTLKFLDDALTRFHDNKAIFVELGLFGTTDNYNTEQSERLHIDFAKDAYRVTNHKDEYAQMTAWLERKEKILRLELMTKHPSRKAVTLSDLALEYGAIDFADALADFVILHNQPNLHPTLAHKAANNLLIPFQRLSVFHKIKFWNHDAFEREEGPDTLDAVHVRNARKDRQGRAVPGRFDTVLIDDGSAGPRGVTGLHVAQVHVVFELSENVVAELFDPTRLPPPQHFAYVEWFTPFPSAPDPDHGLYMIKHAMQNERRVASVVPVECIRRSCHLYPRFGPPAPRHWSSFNVLQECSVFYVNPFLDRHTEMTVY</sequence>
<name>W4JS58_HETIT</name>
<reference evidence="1 2" key="1">
    <citation type="journal article" date="2012" name="New Phytol.">
        <title>Insight into trade-off between wood decay and parasitism from the genome of a fungal forest pathogen.</title>
        <authorList>
            <person name="Olson A."/>
            <person name="Aerts A."/>
            <person name="Asiegbu F."/>
            <person name="Belbahri L."/>
            <person name="Bouzid O."/>
            <person name="Broberg A."/>
            <person name="Canback B."/>
            <person name="Coutinho P.M."/>
            <person name="Cullen D."/>
            <person name="Dalman K."/>
            <person name="Deflorio G."/>
            <person name="van Diepen L.T."/>
            <person name="Dunand C."/>
            <person name="Duplessis S."/>
            <person name="Durling M."/>
            <person name="Gonthier P."/>
            <person name="Grimwood J."/>
            <person name="Fossdal C.G."/>
            <person name="Hansson D."/>
            <person name="Henrissat B."/>
            <person name="Hietala A."/>
            <person name="Himmelstrand K."/>
            <person name="Hoffmeister D."/>
            <person name="Hogberg N."/>
            <person name="James T.Y."/>
            <person name="Karlsson M."/>
            <person name="Kohler A."/>
            <person name="Kues U."/>
            <person name="Lee Y.H."/>
            <person name="Lin Y.C."/>
            <person name="Lind M."/>
            <person name="Lindquist E."/>
            <person name="Lombard V."/>
            <person name="Lucas S."/>
            <person name="Lunden K."/>
            <person name="Morin E."/>
            <person name="Murat C."/>
            <person name="Park J."/>
            <person name="Raffaello T."/>
            <person name="Rouze P."/>
            <person name="Salamov A."/>
            <person name="Schmutz J."/>
            <person name="Solheim H."/>
            <person name="Stahlberg J."/>
            <person name="Velez H."/>
            <person name="de Vries R.P."/>
            <person name="Wiebenga A."/>
            <person name="Woodward S."/>
            <person name="Yakovlev I."/>
            <person name="Garbelotto M."/>
            <person name="Martin F."/>
            <person name="Grigoriev I.V."/>
            <person name="Stenlid J."/>
        </authorList>
    </citation>
    <scope>NUCLEOTIDE SEQUENCE [LARGE SCALE GENOMIC DNA]</scope>
    <source>
        <strain evidence="1 2">TC 32-1</strain>
    </source>
</reference>
<dbReference type="GeneID" id="20674382"/>
<dbReference type="eggNOG" id="ENOG502SHSB">
    <property type="taxonomic scope" value="Eukaryota"/>
</dbReference>
<dbReference type="KEGG" id="hir:HETIRDRAFT_429792"/>
<gene>
    <name evidence="1" type="ORF">HETIRDRAFT_429792</name>
</gene>
<proteinExistence type="predicted"/>
<evidence type="ECO:0000313" key="2">
    <source>
        <dbReference type="Proteomes" id="UP000030671"/>
    </source>
</evidence>
<dbReference type="HOGENOM" id="CLU_006344_0_1_1"/>
<accession>W4JS58</accession>
<evidence type="ECO:0000313" key="1">
    <source>
        <dbReference type="EMBL" id="ETW76279.1"/>
    </source>
</evidence>
<dbReference type="EMBL" id="KI925464">
    <property type="protein sequence ID" value="ETW76279.1"/>
    <property type="molecule type" value="Genomic_DNA"/>
</dbReference>
<protein>
    <submittedName>
        <fullName evidence="1">Uncharacterized protein</fullName>
    </submittedName>
</protein>
<dbReference type="Proteomes" id="UP000030671">
    <property type="component" value="Unassembled WGS sequence"/>
</dbReference>
<organism evidence="1 2">
    <name type="scientific">Heterobasidion irregulare (strain TC 32-1)</name>
    <dbReference type="NCBI Taxonomy" id="747525"/>
    <lineage>
        <taxon>Eukaryota</taxon>
        <taxon>Fungi</taxon>
        <taxon>Dikarya</taxon>
        <taxon>Basidiomycota</taxon>
        <taxon>Agaricomycotina</taxon>
        <taxon>Agaricomycetes</taxon>
        <taxon>Russulales</taxon>
        <taxon>Bondarzewiaceae</taxon>
        <taxon>Heterobasidion</taxon>
        <taxon>Heterobasidion annosum species complex</taxon>
    </lineage>
</organism>
<dbReference type="Pfam" id="PF18759">
    <property type="entry name" value="Plavaka"/>
    <property type="match status" value="1"/>
</dbReference>
<dbReference type="InParanoid" id="W4JS58"/>
<dbReference type="InterPro" id="IPR041078">
    <property type="entry name" value="Plavaka"/>
</dbReference>
<dbReference type="AlphaFoldDB" id="W4JS58"/>
<dbReference type="RefSeq" id="XP_009551208.1">
    <property type="nucleotide sequence ID" value="XM_009552913.1"/>
</dbReference>
<dbReference type="OrthoDB" id="3232941at2759"/>
<keyword evidence="2" id="KW-1185">Reference proteome</keyword>